<keyword evidence="4 5" id="KW-0472">Membrane</keyword>
<dbReference type="AlphaFoldDB" id="A0A5C5Z799"/>
<feature type="transmembrane region" description="Helical" evidence="5">
    <location>
        <begin position="32"/>
        <end position="47"/>
    </location>
</feature>
<dbReference type="PANTHER" id="PTHR12714:SF9">
    <property type="entry name" value="PROTEIN-S-ISOPRENYLCYSTEINE O-METHYLTRANSFERASE"/>
    <property type="match status" value="1"/>
</dbReference>
<dbReference type="InterPro" id="IPR007269">
    <property type="entry name" value="ICMT_MeTrfase"/>
</dbReference>
<keyword evidence="6" id="KW-0489">Methyltransferase</keyword>
<organism evidence="6 7">
    <name type="scientific">Novipirellula herctigrandis</name>
    <dbReference type="NCBI Taxonomy" id="2527986"/>
    <lineage>
        <taxon>Bacteria</taxon>
        <taxon>Pseudomonadati</taxon>
        <taxon>Planctomycetota</taxon>
        <taxon>Planctomycetia</taxon>
        <taxon>Pirellulales</taxon>
        <taxon>Pirellulaceae</taxon>
        <taxon>Novipirellula</taxon>
    </lineage>
</organism>
<dbReference type="Pfam" id="PF04140">
    <property type="entry name" value="ICMT"/>
    <property type="match status" value="1"/>
</dbReference>
<name>A0A5C5Z799_9BACT</name>
<feature type="transmembrane region" description="Helical" evidence="5">
    <location>
        <begin position="67"/>
        <end position="86"/>
    </location>
</feature>
<accession>A0A5C5Z799</accession>
<dbReference type="Proteomes" id="UP000315010">
    <property type="component" value="Unassembled WGS sequence"/>
</dbReference>
<dbReference type="GO" id="GO:0016020">
    <property type="term" value="C:membrane"/>
    <property type="evidence" value="ECO:0007669"/>
    <property type="project" value="UniProtKB-SubCell"/>
</dbReference>
<dbReference type="OrthoDB" id="272002at2"/>
<feature type="transmembrane region" description="Helical" evidence="5">
    <location>
        <begin position="98"/>
        <end position="118"/>
    </location>
</feature>
<evidence type="ECO:0000313" key="6">
    <source>
        <dbReference type="EMBL" id="TWT83105.1"/>
    </source>
</evidence>
<evidence type="ECO:0000313" key="7">
    <source>
        <dbReference type="Proteomes" id="UP000315010"/>
    </source>
</evidence>
<dbReference type="GO" id="GO:0004671">
    <property type="term" value="F:protein C-terminal S-isoprenylcysteine carboxyl O-methyltransferase activity"/>
    <property type="evidence" value="ECO:0007669"/>
    <property type="project" value="InterPro"/>
</dbReference>
<dbReference type="EMBL" id="SJPJ01000001">
    <property type="protein sequence ID" value="TWT83105.1"/>
    <property type="molecule type" value="Genomic_DNA"/>
</dbReference>
<comment type="subcellular location">
    <subcellularLocation>
        <location evidence="1">Membrane</location>
        <topology evidence="1">Multi-pass membrane protein</topology>
    </subcellularLocation>
</comment>
<comment type="caution">
    <text evidence="6">The sequence shown here is derived from an EMBL/GenBank/DDBJ whole genome shotgun (WGS) entry which is preliminary data.</text>
</comment>
<feature type="transmembrane region" description="Helical" evidence="5">
    <location>
        <begin position="6"/>
        <end position="25"/>
    </location>
</feature>
<keyword evidence="3 5" id="KW-1133">Transmembrane helix</keyword>
<sequence>MKTLAWLSLHLIHGLILTLPTMVLAPSSAIDWRYIWFMIGVLIAAILESSSQHIQFDLLEVKIHDPLAMRVASFVGLLLLLGFWAAQIERLFGDSPDFWMSLLGAAGLAIGIALRIVAIRTLGKSFVSDIQAYNTVVRTGIYKWFRHPSEIGLLLISIGAALLLGSPHTAILGALLLTPISLWRMRREDLTLAS</sequence>
<dbReference type="GO" id="GO:0032259">
    <property type="term" value="P:methylation"/>
    <property type="evidence" value="ECO:0007669"/>
    <property type="project" value="UniProtKB-KW"/>
</dbReference>
<dbReference type="PANTHER" id="PTHR12714">
    <property type="entry name" value="PROTEIN-S ISOPRENYLCYSTEINE O-METHYLTRANSFERASE"/>
    <property type="match status" value="1"/>
</dbReference>
<proteinExistence type="predicted"/>
<keyword evidence="6" id="KW-0808">Transferase</keyword>
<keyword evidence="2 5" id="KW-0812">Transmembrane</keyword>
<evidence type="ECO:0000256" key="3">
    <source>
        <dbReference type="ARBA" id="ARBA00022989"/>
    </source>
</evidence>
<evidence type="ECO:0000256" key="5">
    <source>
        <dbReference type="SAM" id="Phobius"/>
    </source>
</evidence>
<reference evidence="6 7" key="1">
    <citation type="submission" date="2019-02" db="EMBL/GenBank/DDBJ databases">
        <title>Deep-cultivation of Planctomycetes and their phenomic and genomic characterization uncovers novel biology.</title>
        <authorList>
            <person name="Wiegand S."/>
            <person name="Jogler M."/>
            <person name="Boedeker C."/>
            <person name="Pinto D."/>
            <person name="Vollmers J."/>
            <person name="Rivas-Marin E."/>
            <person name="Kohn T."/>
            <person name="Peeters S.H."/>
            <person name="Heuer A."/>
            <person name="Rast P."/>
            <person name="Oberbeckmann S."/>
            <person name="Bunk B."/>
            <person name="Jeske O."/>
            <person name="Meyerdierks A."/>
            <person name="Storesund J.E."/>
            <person name="Kallscheuer N."/>
            <person name="Luecker S."/>
            <person name="Lage O.M."/>
            <person name="Pohl T."/>
            <person name="Merkel B.J."/>
            <person name="Hornburger P."/>
            <person name="Mueller R.-W."/>
            <person name="Bruemmer F."/>
            <person name="Labrenz M."/>
            <person name="Spormann A.M."/>
            <person name="Op Den Camp H."/>
            <person name="Overmann J."/>
            <person name="Amann R."/>
            <person name="Jetten M.S.M."/>
            <person name="Mascher T."/>
            <person name="Medema M.H."/>
            <person name="Devos D.P."/>
            <person name="Kaster A.-K."/>
            <person name="Ovreas L."/>
            <person name="Rohde M."/>
            <person name="Galperin M.Y."/>
            <person name="Jogler C."/>
        </authorList>
    </citation>
    <scope>NUCLEOTIDE SEQUENCE [LARGE SCALE GENOMIC DNA]</scope>
    <source>
        <strain evidence="6 7">CA13</strain>
    </source>
</reference>
<evidence type="ECO:0000256" key="1">
    <source>
        <dbReference type="ARBA" id="ARBA00004141"/>
    </source>
</evidence>
<dbReference type="Gene3D" id="1.20.120.1630">
    <property type="match status" value="1"/>
</dbReference>
<evidence type="ECO:0000256" key="2">
    <source>
        <dbReference type="ARBA" id="ARBA00022692"/>
    </source>
</evidence>
<feature type="transmembrane region" description="Helical" evidence="5">
    <location>
        <begin position="151"/>
        <end position="177"/>
    </location>
</feature>
<evidence type="ECO:0000256" key="4">
    <source>
        <dbReference type="ARBA" id="ARBA00023136"/>
    </source>
</evidence>
<protein>
    <submittedName>
        <fullName evidence="6">Isoprenylcysteine carboxyl methyltransferase (ICMT) family protein</fullName>
    </submittedName>
</protein>
<keyword evidence="7" id="KW-1185">Reference proteome</keyword>
<gene>
    <name evidence="6" type="ORF">CA13_45680</name>
</gene>
<dbReference type="RefSeq" id="WP_146400041.1">
    <property type="nucleotide sequence ID" value="NZ_SJPJ01000001.1"/>
</dbReference>